<dbReference type="Proteomes" id="UP000504615">
    <property type="component" value="Unplaced"/>
</dbReference>
<protein>
    <submittedName>
        <fullName evidence="2">SCAN domain-containing protein 3-like</fullName>
    </submittedName>
</protein>
<dbReference type="PANTHER" id="PTHR45913:SF5">
    <property type="entry name" value="GENERAL TRANSCRIPTION FACTOR II-I REPEAT DOMAIN-CONTAINING PROTEIN 2A-LIKE PROTEIN"/>
    <property type="match status" value="1"/>
</dbReference>
<feature type="non-terminal residue" evidence="2">
    <location>
        <position position="185"/>
    </location>
</feature>
<reference evidence="2" key="1">
    <citation type="submission" date="2025-08" db="UniProtKB">
        <authorList>
            <consortium name="RefSeq"/>
        </authorList>
    </citation>
    <scope>IDENTIFICATION</scope>
</reference>
<organism evidence="1 2">
    <name type="scientific">Pogonomyrmex barbatus</name>
    <name type="common">red harvester ant</name>
    <dbReference type="NCBI Taxonomy" id="144034"/>
    <lineage>
        <taxon>Eukaryota</taxon>
        <taxon>Metazoa</taxon>
        <taxon>Ecdysozoa</taxon>
        <taxon>Arthropoda</taxon>
        <taxon>Hexapoda</taxon>
        <taxon>Insecta</taxon>
        <taxon>Pterygota</taxon>
        <taxon>Neoptera</taxon>
        <taxon>Endopterygota</taxon>
        <taxon>Hymenoptera</taxon>
        <taxon>Apocrita</taxon>
        <taxon>Aculeata</taxon>
        <taxon>Formicoidea</taxon>
        <taxon>Formicidae</taxon>
        <taxon>Myrmicinae</taxon>
        <taxon>Pogonomyrmex</taxon>
    </lineage>
</organism>
<gene>
    <name evidence="2" type="primary">LOC105423852</name>
</gene>
<dbReference type="AlphaFoldDB" id="A0A6I9W163"/>
<dbReference type="RefSeq" id="XP_011632079.1">
    <property type="nucleotide sequence ID" value="XM_011633777.1"/>
</dbReference>
<sequence>MDNQRKTLSSSSDSSSWKEKWFIMKHDNQTQCLIYGTITNSKKYNVGRHYNTKHGATYDKIEGPKQIQLLHDLKSAVSNNKEEESELSKPALYASYKIAHLIARESHPFSIGPFLKQCLEIAAETIYPNDINKFKSISLSSRTVVRRIEKLAEDLERQLVLKANNFIAFSLALDESTDIVDTAQL</sequence>
<dbReference type="KEGG" id="pbar:105423852"/>
<accession>A0A6I9W163</accession>
<evidence type="ECO:0000313" key="2">
    <source>
        <dbReference type="RefSeq" id="XP_011632079.1"/>
    </source>
</evidence>
<evidence type="ECO:0000313" key="1">
    <source>
        <dbReference type="Proteomes" id="UP000504615"/>
    </source>
</evidence>
<proteinExistence type="predicted"/>
<dbReference type="PANTHER" id="PTHR45913">
    <property type="entry name" value="EPM2A-INTERACTING PROTEIN 1"/>
    <property type="match status" value="1"/>
</dbReference>
<dbReference type="OrthoDB" id="7701213at2759"/>
<keyword evidence="1" id="KW-1185">Reference proteome</keyword>
<name>A0A6I9W163_9HYME</name>
<dbReference type="GeneID" id="105423852"/>